<reference evidence="1 2" key="2">
    <citation type="journal article" date="2017" name="Front. Plant Sci.">
        <title>Gene Classification and Mining of Molecular Markers Useful in Red Clover (Trifolium pratense) Breeding.</title>
        <authorList>
            <person name="Istvanek J."/>
            <person name="Dluhosova J."/>
            <person name="Dluhos P."/>
            <person name="Patkova L."/>
            <person name="Nedelnik J."/>
            <person name="Repkova J."/>
        </authorList>
    </citation>
    <scope>NUCLEOTIDE SEQUENCE [LARGE SCALE GENOMIC DNA]</scope>
    <source>
        <strain evidence="2">cv. Tatra</strain>
        <tissue evidence="1">Young leaves</tissue>
    </source>
</reference>
<accession>A0A2K3K4X2</accession>
<evidence type="ECO:0000313" key="2">
    <source>
        <dbReference type="Proteomes" id="UP000236291"/>
    </source>
</evidence>
<organism evidence="1 2">
    <name type="scientific">Trifolium pratense</name>
    <name type="common">Red clover</name>
    <dbReference type="NCBI Taxonomy" id="57577"/>
    <lineage>
        <taxon>Eukaryota</taxon>
        <taxon>Viridiplantae</taxon>
        <taxon>Streptophyta</taxon>
        <taxon>Embryophyta</taxon>
        <taxon>Tracheophyta</taxon>
        <taxon>Spermatophyta</taxon>
        <taxon>Magnoliopsida</taxon>
        <taxon>eudicotyledons</taxon>
        <taxon>Gunneridae</taxon>
        <taxon>Pentapetalae</taxon>
        <taxon>rosids</taxon>
        <taxon>fabids</taxon>
        <taxon>Fabales</taxon>
        <taxon>Fabaceae</taxon>
        <taxon>Papilionoideae</taxon>
        <taxon>50 kb inversion clade</taxon>
        <taxon>NPAAA clade</taxon>
        <taxon>Hologalegina</taxon>
        <taxon>IRL clade</taxon>
        <taxon>Trifolieae</taxon>
        <taxon>Trifolium</taxon>
    </lineage>
</organism>
<comment type="caution">
    <text evidence="1">The sequence shown here is derived from an EMBL/GenBank/DDBJ whole genome shotgun (WGS) entry which is preliminary data.</text>
</comment>
<evidence type="ECO:0000313" key="1">
    <source>
        <dbReference type="EMBL" id="PNX61339.1"/>
    </source>
</evidence>
<dbReference type="AlphaFoldDB" id="A0A2K3K4X2"/>
<gene>
    <name evidence="1" type="ORF">L195_g060618</name>
</gene>
<reference evidence="1 2" key="1">
    <citation type="journal article" date="2014" name="Am. J. Bot.">
        <title>Genome assembly and annotation for red clover (Trifolium pratense; Fabaceae).</title>
        <authorList>
            <person name="Istvanek J."/>
            <person name="Jaros M."/>
            <person name="Krenek A."/>
            <person name="Repkova J."/>
        </authorList>
    </citation>
    <scope>NUCLEOTIDE SEQUENCE [LARGE SCALE GENOMIC DNA]</scope>
    <source>
        <strain evidence="2">cv. Tatra</strain>
        <tissue evidence="1">Young leaves</tissue>
    </source>
</reference>
<dbReference type="EMBL" id="ASHM01141325">
    <property type="protein sequence ID" value="PNX61339.1"/>
    <property type="molecule type" value="Genomic_DNA"/>
</dbReference>
<protein>
    <submittedName>
        <fullName evidence="1">Uncharacterized protein</fullName>
    </submittedName>
</protein>
<proteinExistence type="predicted"/>
<name>A0A2K3K4X2_TRIPR</name>
<feature type="non-terminal residue" evidence="1">
    <location>
        <position position="1"/>
    </location>
</feature>
<sequence>RTVANDIRKSLTHGEQWRAVASCSLSEGLASHSEPHQWDICSWRAVASCGELFATSSLSEGLLSGKLKTGVFHSKSPKNLIFHVINPK</sequence>
<dbReference type="Proteomes" id="UP000236291">
    <property type="component" value="Unassembled WGS sequence"/>
</dbReference>